<name>A0A4Q9LTS0_9MICR</name>
<sequence length="245" mass="29133">DLFYCKEINELKIIRYDINIDLICKILFESLFLHGDEFYSILYLKNINNFFSTRLFKKLSIISECPEEPFKEFKFLVNNTEQLYFGRNYPEGSLKNIFFKANLNKLKILSIHDFHIGKKDTNTFKNLDFLISLNILGCNFLDITLAGLFSDEKEYMIENLILRGAYLEQKDIYFLSKLRMLKSLTLSACEYENEAHTYLKIIYFKRLNFIFIDCFLSDAPRNIIDYFIEEFSPNILSLKVEKSME</sequence>
<reference evidence="1 2" key="1">
    <citation type="submission" date="2017-12" db="EMBL/GenBank/DDBJ databases">
        <authorList>
            <person name="Pombert J.-F."/>
            <person name="Haag K.L."/>
            <person name="Ebert D."/>
        </authorList>
    </citation>
    <scope>NUCLEOTIDE SEQUENCE [LARGE SCALE GENOMIC DNA]</scope>
    <source>
        <strain evidence="1">IL-G-3</strain>
    </source>
</reference>
<dbReference type="AlphaFoldDB" id="A0A4Q9LTS0"/>
<evidence type="ECO:0000313" key="2">
    <source>
        <dbReference type="Proteomes" id="UP000292282"/>
    </source>
</evidence>
<gene>
    <name evidence="1" type="ORF">CWI38_1143p0030</name>
</gene>
<dbReference type="Proteomes" id="UP000292282">
    <property type="component" value="Unassembled WGS sequence"/>
</dbReference>
<dbReference type="VEuPathDB" id="MicrosporidiaDB:CWI38_1143p0030"/>
<evidence type="ECO:0000313" key="1">
    <source>
        <dbReference type="EMBL" id="TBU11556.1"/>
    </source>
</evidence>
<comment type="caution">
    <text evidence="1">The sequence shown here is derived from an EMBL/GenBank/DDBJ whole genome shotgun (WGS) entry which is preliminary data.</text>
</comment>
<organism evidence="1 2">
    <name type="scientific">Hamiltosporidium tvaerminnensis</name>
    <dbReference type="NCBI Taxonomy" id="1176355"/>
    <lineage>
        <taxon>Eukaryota</taxon>
        <taxon>Fungi</taxon>
        <taxon>Fungi incertae sedis</taxon>
        <taxon>Microsporidia</taxon>
        <taxon>Dubosqiidae</taxon>
        <taxon>Hamiltosporidium</taxon>
    </lineage>
</organism>
<dbReference type="Gene3D" id="3.80.10.10">
    <property type="entry name" value="Ribonuclease Inhibitor"/>
    <property type="match status" value="1"/>
</dbReference>
<dbReference type="SUPFAM" id="SSF52047">
    <property type="entry name" value="RNI-like"/>
    <property type="match status" value="1"/>
</dbReference>
<feature type="non-terminal residue" evidence="1">
    <location>
        <position position="1"/>
    </location>
</feature>
<protein>
    <submittedName>
        <fullName evidence="1">Uncharacterized protein</fullName>
    </submittedName>
</protein>
<dbReference type="InterPro" id="IPR032675">
    <property type="entry name" value="LRR_dom_sf"/>
</dbReference>
<keyword evidence="2" id="KW-1185">Reference proteome</keyword>
<dbReference type="EMBL" id="PITK01001143">
    <property type="protein sequence ID" value="TBU11556.1"/>
    <property type="molecule type" value="Genomic_DNA"/>
</dbReference>
<accession>A0A4Q9LTS0</accession>
<proteinExistence type="predicted"/>